<accession>A0A2M7W0L0</accession>
<reference evidence="2" key="1">
    <citation type="submission" date="2017-09" db="EMBL/GenBank/DDBJ databases">
        <title>Depth-based differentiation of microbial function through sediment-hosted aquifers and enrichment of novel symbionts in the deep terrestrial subsurface.</title>
        <authorList>
            <person name="Probst A.J."/>
            <person name="Ladd B."/>
            <person name="Jarett J.K."/>
            <person name="Geller-Mcgrath D.E."/>
            <person name="Sieber C.M.K."/>
            <person name="Emerson J.B."/>
            <person name="Anantharaman K."/>
            <person name="Thomas B.C."/>
            <person name="Malmstrom R."/>
            <person name="Stieglmeier M."/>
            <person name="Klingl A."/>
            <person name="Woyke T."/>
            <person name="Ryan C.M."/>
            <person name="Banfield J.F."/>
        </authorList>
    </citation>
    <scope>NUCLEOTIDE SEQUENCE [LARGE SCALE GENOMIC DNA]</scope>
</reference>
<organism evidence="1 2">
    <name type="scientific">Candidatus Dojkabacteria bacterium CG_4_10_14_0_2_um_filter_Dojkabacteria_WS6_41_15</name>
    <dbReference type="NCBI Taxonomy" id="2014249"/>
    <lineage>
        <taxon>Bacteria</taxon>
        <taxon>Candidatus Dojkabacteria</taxon>
    </lineage>
</organism>
<comment type="caution">
    <text evidence="1">The sequence shown here is derived from an EMBL/GenBank/DDBJ whole genome shotgun (WGS) entry which is preliminary data.</text>
</comment>
<dbReference type="AlphaFoldDB" id="A0A2M7W0L0"/>
<evidence type="ECO:0000313" key="1">
    <source>
        <dbReference type="EMBL" id="PJA12139.1"/>
    </source>
</evidence>
<dbReference type="Proteomes" id="UP000228952">
    <property type="component" value="Unassembled WGS sequence"/>
</dbReference>
<dbReference type="EMBL" id="PFQB01000126">
    <property type="protein sequence ID" value="PJA12139.1"/>
    <property type="molecule type" value="Genomic_DNA"/>
</dbReference>
<proteinExistence type="predicted"/>
<gene>
    <name evidence="1" type="ORF">COX64_05030</name>
</gene>
<sequence length="156" mass="17620">MDLQDIKKALNSTSHLQQLQGIDAYTLPLLLRIDRRPKTVKQIINQEKVALFHSLTGKLVQDVIAKRVEYGIAMKNLLTYGDPVKEIEKTNTATLKETRMLPKDFKFDAIVAVFDDYVAVTKLDIENCSGYVLKDSVIAKSFEAMFDVLWAQGTVV</sequence>
<evidence type="ECO:0000313" key="2">
    <source>
        <dbReference type="Proteomes" id="UP000228952"/>
    </source>
</evidence>
<protein>
    <submittedName>
        <fullName evidence="1">Uncharacterized protein</fullName>
    </submittedName>
</protein>
<name>A0A2M7W0L0_9BACT</name>